<keyword evidence="11" id="KW-1185">Reference proteome</keyword>
<dbReference type="Proteomes" id="UP000039046">
    <property type="component" value="Unassembled WGS sequence"/>
</dbReference>
<keyword evidence="3 9" id="KW-0812">Transmembrane</keyword>
<dbReference type="PANTHER" id="PTHR45829:SF4">
    <property type="entry name" value="MITOCHONDRIAL CARRIER PROTEIN RIM2"/>
    <property type="match status" value="1"/>
</dbReference>
<dbReference type="PANTHER" id="PTHR45829">
    <property type="entry name" value="MITOCHONDRIAL CARRIER PROTEIN RIM2"/>
    <property type="match status" value="1"/>
</dbReference>
<evidence type="ECO:0000313" key="10">
    <source>
        <dbReference type="EMBL" id="CEJ93879.1"/>
    </source>
</evidence>
<keyword evidence="7" id="KW-0496">Mitochondrion</keyword>
<feature type="transmembrane region" description="Helical" evidence="9">
    <location>
        <begin position="243"/>
        <end position="266"/>
    </location>
</feature>
<dbReference type="Gene3D" id="1.50.40.10">
    <property type="entry name" value="Mitochondrial carrier domain"/>
    <property type="match status" value="1"/>
</dbReference>
<keyword evidence="5" id="KW-0999">Mitochondrion inner membrane</keyword>
<keyword evidence="4" id="KW-0677">Repeat</keyword>
<comment type="subcellular location">
    <subcellularLocation>
        <location evidence="1">Mitochondrion inner membrane</location>
        <topology evidence="1">Multi-pass membrane protein</topology>
    </subcellularLocation>
</comment>
<dbReference type="AlphaFoldDB" id="A0A0A1TGD4"/>
<evidence type="ECO:0000256" key="4">
    <source>
        <dbReference type="ARBA" id="ARBA00022737"/>
    </source>
</evidence>
<dbReference type="EMBL" id="CDHN01000006">
    <property type="protein sequence ID" value="CEJ93879.1"/>
    <property type="molecule type" value="Genomic_DNA"/>
</dbReference>
<reference evidence="10 11" key="1">
    <citation type="journal article" date="2015" name="Genome Announc.">
        <title>Draft Genome Sequence and Gene Annotation of the Entomopathogenic Fungus Verticillium hemipterigenum.</title>
        <authorList>
            <person name="Horn F."/>
            <person name="Habel A."/>
            <person name="Scharf D.H."/>
            <person name="Dworschak J."/>
            <person name="Brakhage A.A."/>
            <person name="Guthke R."/>
            <person name="Hertweck C."/>
            <person name="Linde J."/>
        </authorList>
    </citation>
    <scope>NUCLEOTIDE SEQUENCE [LARGE SCALE GENOMIC DNA]</scope>
</reference>
<evidence type="ECO:0000256" key="8">
    <source>
        <dbReference type="ARBA" id="ARBA00023136"/>
    </source>
</evidence>
<evidence type="ECO:0000256" key="9">
    <source>
        <dbReference type="SAM" id="Phobius"/>
    </source>
</evidence>
<evidence type="ECO:0000313" key="11">
    <source>
        <dbReference type="Proteomes" id="UP000039046"/>
    </source>
</evidence>
<dbReference type="GO" id="GO:0015218">
    <property type="term" value="F:pyrimidine nucleotide transmembrane transporter activity"/>
    <property type="evidence" value="ECO:0007669"/>
    <property type="project" value="InterPro"/>
</dbReference>
<proteinExistence type="predicted"/>
<name>A0A0A1TGD4_9HYPO</name>
<evidence type="ECO:0000256" key="1">
    <source>
        <dbReference type="ARBA" id="ARBA00004448"/>
    </source>
</evidence>
<organism evidence="10 11">
    <name type="scientific">[Torrubiella] hemipterigena</name>
    <dbReference type="NCBI Taxonomy" id="1531966"/>
    <lineage>
        <taxon>Eukaryota</taxon>
        <taxon>Fungi</taxon>
        <taxon>Dikarya</taxon>
        <taxon>Ascomycota</taxon>
        <taxon>Pezizomycotina</taxon>
        <taxon>Sordariomycetes</taxon>
        <taxon>Hypocreomycetidae</taxon>
        <taxon>Hypocreales</taxon>
        <taxon>Clavicipitaceae</taxon>
        <taxon>Clavicipitaceae incertae sedis</taxon>
        <taxon>'Torrubiella' clade</taxon>
    </lineage>
</organism>
<keyword evidence="6 9" id="KW-1133">Transmembrane helix</keyword>
<evidence type="ECO:0000256" key="2">
    <source>
        <dbReference type="ARBA" id="ARBA00022448"/>
    </source>
</evidence>
<protein>
    <recommendedName>
        <fullName evidence="12">Mitochondrial carrier protein</fullName>
    </recommendedName>
</protein>
<dbReference type="GO" id="GO:0005743">
    <property type="term" value="C:mitochondrial inner membrane"/>
    <property type="evidence" value="ECO:0007669"/>
    <property type="project" value="UniProtKB-SubCell"/>
</dbReference>
<evidence type="ECO:0000256" key="6">
    <source>
        <dbReference type="ARBA" id="ARBA00022989"/>
    </source>
</evidence>
<dbReference type="SUPFAM" id="SSF103506">
    <property type="entry name" value="Mitochondrial carrier"/>
    <property type="match status" value="1"/>
</dbReference>
<feature type="transmembrane region" description="Helical" evidence="9">
    <location>
        <begin position="137"/>
        <end position="159"/>
    </location>
</feature>
<evidence type="ECO:0000256" key="3">
    <source>
        <dbReference type="ARBA" id="ARBA00022692"/>
    </source>
</evidence>
<sequence length="330" mass="36195">MKGHILSSAQPSDYVGANISLPHGPWIHLLGGGTGGLAASLFTTLDLKVSQYRSAVFNSYFKAAYANDVHLLGPTTSSTIRNTPLTYFKRASSSLKARFANGLTTLAPSTALSFFIYGTCKTYGAQILKMDENAAMIHAQAALLAGFVTPAVMSSMQVYKKQFRSAYTHLKNPSKIPRLKLMPVRLLISNALACRGLWQNSYPGAAKLVIHMTLYERFKATWLRRLEDDHCQDYNTMRAIRSYMGIGAAAGCAQTAAVMLSHPLYISQAVLKQSSLQLGLPTYWMPNSSPLPARVIHCYGYHCHSLLLHLITSVPGAIVMFGVYELIIKI</sequence>
<dbReference type="InterPro" id="IPR023395">
    <property type="entry name" value="MCP_dom_sf"/>
</dbReference>
<dbReference type="GO" id="GO:1990519">
    <property type="term" value="P:pyrimidine nucleotide import into mitochondrion"/>
    <property type="evidence" value="ECO:0007669"/>
    <property type="project" value="TreeGrafter"/>
</dbReference>
<dbReference type="HOGENOM" id="CLU_015166_6_0_1"/>
<feature type="transmembrane region" description="Helical" evidence="9">
    <location>
        <begin position="306"/>
        <end position="327"/>
    </location>
</feature>
<evidence type="ECO:0000256" key="5">
    <source>
        <dbReference type="ARBA" id="ARBA00022792"/>
    </source>
</evidence>
<dbReference type="InterPro" id="IPR049562">
    <property type="entry name" value="SLC25A33/36-like"/>
</dbReference>
<evidence type="ECO:0008006" key="12">
    <source>
        <dbReference type="Google" id="ProtNLM"/>
    </source>
</evidence>
<feature type="transmembrane region" description="Helical" evidence="9">
    <location>
        <begin position="99"/>
        <end position="117"/>
    </location>
</feature>
<keyword evidence="2" id="KW-0813">Transport</keyword>
<dbReference type="STRING" id="1531966.A0A0A1TGD4"/>
<evidence type="ECO:0000256" key="7">
    <source>
        <dbReference type="ARBA" id="ARBA00023128"/>
    </source>
</evidence>
<keyword evidence="8 9" id="KW-0472">Membrane</keyword>
<gene>
    <name evidence="10" type="ORF">VHEMI09441</name>
</gene>
<accession>A0A0A1TGD4</accession>